<dbReference type="GO" id="GO:0004519">
    <property type="term" value="F:endonuclease activity"/>
    <property type="evidence" value="ECO:0007669"/>
    <property type="project" value="UniProtKB-KW"/>
</dbReference>
<proteinExistence type="predicted"/>
<dbReference type="PANTHER" id="PTHR33877">
    <property type="entry name" value="SLL1193 PROTEIN"/>
    <property type="match status" value="1"/>
</dbReference>
<keyword evidence="2" id="KW-0378">Hydrolase</keyword>
<sequence>MQTTLVLNATYEPLTVVPIRRAIVLVLAQKAEIVECGDTELRSARRSYQIPRVVRLIRYVRVPYRHSAPFSRRAVLQRDRFRCAYCGEKANTIDHVVPRSRGGQDGFENCVAACGSCNTRKGNQLLSELGWRLRTVPVAPRVTGWLVIGVAAPDPLWEPYLALAG</sequence>
<evidence type="ECO:0000259" key="1">
    <source>
        <dbReference type="SMART" id="SM00507"/>
    </source>
</evidence>
<gene>
    <name evidence="2" type="ORF">GCM10009765_17960</name>
</gene>
<dbReference type="EMBL" id="BAAANY010000007">
    <property type="protein sequence ID" value="GAA1668891.1"/>
    <property type="molecule type" value="Genomic_DNA"/>
</dbReference>
<dbReference type="RefSeq" id="WP_344308828.1">
    <property type="nucleotide sequence ID" value="NZ_BAAANY010000007.1"/>
</dbReference>
<keyword evidence="2" id="KW-0540">Nuclease</keyword>
<protein>
    <submittedName>
        <fullName evidence="2">HNH endonuclease</fullName>
    </submittedName>
</protein>
<reference evidence="2 3" key="1">
    <citation type="journal article" date="2019" name="Int. J. Syst. Evol. Microbiol.">
        <title>The Global Catalogue of Microorganisms (GCM) 10K type strain sequencing project: providing services to taxonomists for standard genome sequencing and annotation.</title>
        <authorList>
            <consortium name="The Broad Institute Genomics Platform"/>
            <consortium name="The Broad Institute Genome Sequencing Center for Infectious Disease"/>
            <person name="Wu L."/>
            <person name="Ma J."/>
        </authorList>
    </citation>
    <scope>NUCLEOTIDE SEQUENCE [LARGE SCALE GENOMIC DNA]</scope>
    <source>
        <strain evidence="2 3">JCM 14718</strain>
    </source>
</reference>
<dbReference type="CDD" id="cd00085">
    <property type="entry name" value="HNHc"/>
    <property type="match status" value="1"/>
</dbReference>
<keyword evidence="2" id="KW-0255">Endonuclease</keyword>
<dbReference type="InterPro" id="IPR002711">
    <property type="entry name" value="HNH"/>
</dbReference>
<name>A0ABN2GC80_9ACTN</name>
<feature type="domain" description="HNH nuclease" evidence="1">
    <location>
        <begin position="70"/>
        <end position="119"/>
    </location>
</feature>
<dbReference type="PANTHER" id="PTHR33877:SF2">
    <property type="entry name" value="OS07G0170200 PROTEIN"/>
    <property type="match status" value="1"/>
</dbReference>
<accession>A0ABN2GC80</accession>
<organism evidence="2 3">
    <name type="scientific">Fodinicola feengrottensis</name>
    <dbReference type="NCBI Taxonomy" id="435914"/>
    <lineage>
        <taxon>Bacteria</taxon>
        <taxon>Bacillati</taxon>
        <taxon>Actinomycetota</taxon>
        <taxon>Actinomycetes</taxon>
        <taxon>Mycobacteriales</taxon>
        <taxon>Fodinicola</taxon>
    </lineage>
</organism>
<dbReference type="InterPro" id="IPR052892">
    <property type="entry name" value="NA-targeting_endonuclease"/>
</dbReference>
<dbReference type="Proteomes" id="UP001500618">
    <property type="component" value="Unassembled WGS sequence"/>
</dbReference>
<evidence type="ECO:0000313" key="2">
    <source>
        <dbReference type="EMBL" id="GAA1668891.1"/>
    </source>
</evidence>
<keyword evidence="3" id="KW-1185">Reference proteome</keyword>
<dbReference type="Gene3D" id="1.10.30.50">
    <property type="match status" value="1"/>
</dbReference>
<dbReference type="InterPro" id="IPR003615">
    <property type="entry name" value="HNH_nuc"/>
</dbReference>
<dbReference type="Pfam" id="PF01844">
    <property type="entry name" value="HNH"/>
    <property type="match status" value="1"/>
</dbReference>
<evidence type="ECO:0000313" key="3">
    <source>
        <dbReference type="Proteomes" id="UP001500618"/>
    </source>
</evidence>
<dbReference type="SMART" id="SM00507">
    <property type="entry name" value="HNHc"/>
    <property type="match status" value="1"/>
</dbReference>
<comment type="caution">
    <text evidence="2">The sequence shown here is derived from an EMBL/GenBank/DDBJ whole genome shotgun (WGS) entry which is preliminary data.</text>
</comment>